<protein>
    <submittedName>
        <fullName evidence="1">Uncharacterized protein</fullName>
    </submittedName>
</protein>
<organism evidence="1 2">
    <name type="scientific">Vaccinium darrowii</name>
    <dbReference type="NCBI Taxonomy" id="229202"/>
    <lineage>
        <taxon>Eukaryota</taxon>
        <taxon>Viridiplantae</taxon>
        <taxon>Streptophyta</taxon>
        <taxon>Embryophyta</taxon>
        <taxon>Tracheophyta</taxon>
        <taxon>Spermatophyta</taxon>
        <taxon>Magnoliopsida</taxon>
        <taxon>eudicotyledons</taxon>
        <taxon>Gunneridae</taxon>
        <taxon>Pentapetalae</taxon>
        <taxon>asterids</taxon>
        <taxon>Ericales</taxon>
        <taxon>Ericaceae</taxon>
        <taxon>Vaccinioideae</taxon>
        <taxon>Vaccinieae</taxon>
        <taxon>Vaccinium</taxon>
    </lineage>
</organism>
<sequence length="316" mass="36250">MVEPSSLTSQPIFKDMYNYVHVDEKWFFLSRESEKFYLLPEEREPLGTCKSKRFITKVMFLAAVARPRFDATRNEEFSGAIQTLQYQEAPTTIDELVNAVEKSFESLSSENLNQVFLTLQSCMIEVMKVHGGINYKVPHMGKNNEIRQDTCNVKYLFFLKRWKQISSSVDAEASIKLRVAAYAPRLVFCKVGFSYTALLTGDEEERLVGAWVRVDLTLVTSGSARRLPWGCVFVGLVSSYSSLKASLLLVSKSIFVEFDFWPVLGVSVRLWFSALGSRRKWHWVRHPCSDITLLLQTPTPFRRVREIKIAIGYLIV</sequence>
<evidence type="ECO:0000313" key="2">
    <source>
        <dbReference type="Proteomes" id="UP000828048"/>
    </source>
</evidence>
<gene>
    <name evidence="1" type="ORF">Vadar_006228</name>
</gene>
<dbReference type="Proteomes" id="UP000828048">
    <property type="component" value="Chromosome 6"/>
</dbReference>
<evidence type="ECO:0000313" key="1">
    <source>
        <dbReference type="EMBL" id="KAH7836835.1"/>
    </source>
</evidence>
<name>A0ACB7X8J2_9ERIC</name>
<keyword evidence="2" id="KW-1185">Reference proteome</keyword>
<dbReference type="EMBL" id="CM037156">
    <property type="protein sequence ID" value="KAH7836835.1"/>
    <property type="molecule type" value="Genomic_DNA"/>
</dbReference>
<proteinExistence type="predicted"/>
<comment type="caution">
    <text evidence="1">The sequence shown here is derived from an EMBL/GenBank/DDBJ whole genome shotgun (WGS) entry which is preliminary data.</text>
</comment>
<accession>A0ACB7X8J2</accession>
<reference evidence="1 2" key="1">
    <citation type="journal article" date="2021" name="Hortic Res">
        <title>High-quality reference genome and annotation aids understanding of berry development for evergreen blueberry (Vaccinium darrowii).</title>
        <authorList>
            <person name="Yu J."/>
            <person name="Hulse-Kemp A.M."/>
            <person name="Babiker E."/>
            <person name="Staton M."/>
        </authorList>
    </citation>
    <scope>NUCLEOTIDE SEQUENCE [LARGE SCALE GENOMIC DNA]</scope>
    <source>
        <strain evidence="2">cv. NJ 8807/NJ 8810</strain>
        <tissue evidence="1">Young leaf</tissue>
    </source>
</reference>